<keyword evidence="3" id="KW-1185">Reference proteome</keyword>
<sequence>MGYWCNMKQVFIPFRLNCIKGKGALYYQRDSPAHSGRTGISVSIYSIAQQTLKQKQTPEQAGMTSSGQPLRRVSSLH</sequence>
<evidence type="ECO:0000313" key="3">
    <source>
        <dbReference type="Proteomes" id="UP000077667"/>
    </source>
</evidence>
<evidence type="ECO:0000256" key="1">
    <source>
        <dbReference type="SAM" id="MobiDB-lite"/>
    </source>
</evidence>
<dbReference type="EMBL" id="CP015772">
    <property type="protein sequence ID" value="ANH80684.1"/>
    <property type="molecule type" value="Genomic_DNA"/>
</dbReference>
<dbReference type="AlphaFoldDB" id="A0A1A9I283"/>
<protein>
    <submittedName>
        <fullName evidence="2">Uncharacterized protein</fullName>
    </submittedName>
</protein>
<evidence type="ECO:0000313" key="2">
    <source>
        <dbReference type="EMBL" id="ANH80684.1"/>
    </source>
</evidence>
<organism evidence="2 3">
    <name type="scientific">Niabella ginsenosidivorans</name>
    <dbReference type="NCBI Taxonomy" id="1176587"/>
    <lineage>
        <taxon>Bacteria</taxon>
        <taxon>Pseudomonadati</taxon>
        <taxon>Bacteroidota</taxon>
        <taxon>Chitinophagia</taxon>
        <taxon>Chitinophagales</taxon>
        <taxon>Chitinophagaceae</taxon>
        <taxon>Niabella</taxon>
    </lineage>
</organism>
<accession>A0A1A9I283</accession>
<dbReference type="Proteomes" id="UP000077667">
    <property type="component" value="Chromosome"/>
</dbReference>
<reference evidence="2 3" key="1">
    <citation type="submission" date="2016-05" db="EMBL/GenBank/DDBJ databases">
        <title>Niabella ginsenosidivorans BS26 whole genome sequencing.</title>
        <authorList>
            <person name="Im W.T."/>
            <person name="Siddiqi M.Z."/>
        </authorList>
    </citation>
    <scope>NUCLEOTIDE SEQUENCE [LARGE SCALE GENOMIC DNA]</scope>
    <source>
        <strain evidence="2 3">BS26</strain>
    </source>
</reference>
<gene>
    <name evidence="2" type="ORF">A8C56_06555</name>
</gene>
<proteinExistence type="predicted"/>
<feature type="compositionally biased region" description="Polar residues" evidence="1">
    <location>
        <begin position="54"/>
        <end position="68"/>
    </location>
</feature>
<feature type="region of interest" description="Disordered" evidence="1">
    <location>
        <begin position="54"/>
        <end position="77"/>
    </location>
</feature>
<name>A0A1A9I283_9BACT</name>
<dbReference type="KEGG" id="nia:A8C56_06555"/>